<keyword evidence="6 8" id="KW-0811">Translocation</keyword>
<dbReference type="GO" id="GO:0006605">
    <property type="term" value="P:protein targeting"/>
    <property type="evidence" value="ECO:0007669"/>
    <property type="project" value="UniProtKB-UniRule"/>
</dbReference>
<dbReference type="InterPro" id="IPR038379">
    <property type="entry name" value="SecE_sf"/>
</dbReference>
<dbReference type="HAMAP" id="MF_00422">
    <property type="entry name" value="SecE"/>
    <property type="match status" value="1"/>
</dbReference>
<name>A0A7K3WMF9_9FLAO</name>
<dbReference type="GO" id="GO:0005886">
    <property type="term" value="C:plasma membrane"/>
    <property type="evidence" value="ECO:0007669"/>
    <property type="project" value="UniProtKB-SubCell"/>
</dbReference>
<comment type="caution">
    <text evidence="9">The sequence shown here is derived from an EMBL/GenBank/DDBJ whole genome shotgun (WGS) entry which is preliminary data.</text>
</comment>
<accession>A0A7K3WMF9</accession>
<dbReference type="Pfam" id="PF00584">
    <property type="entry name" value="SecE"/>
    <property type="match status" value="1"/>
</dbReference>
<evidence type="ECO:0000256" key="1">
    <source>
        <dbReference type="ARBA" id="ARBA00004370"/>
    </source>
</evidence>
<dbReference type="InterPro" id="IPR001901">
    <property type="entry name" value="Translocase_SecE/Sec61-g"/>
</dbReference>
<dbReference type="GO" id="GO:0008320">
    <property type="term" value="F:protein transmembrane transporter activity"/>
    <property type="evidence" value="ECO:0007669"/>
    <property type="project" value="UniProtKB-UniRule"/>
</dbReference>
<proteinExistence type="inferred from homology"/>
<evidence type="ECO:0000256" key="2">
    <source>
        <dbReference type="ARBA" id="ARBA00022448"/>
    </source>
</evidence>
<comment type="subunit">
    <text evidence="8">Component of the Sec protein translocase complex. Heterotrimer consisting of SecY, SecE and SecG subunits. The heterotrimers can form oligomers, although 1 heterotrimer is thought to be able to translocate proteins. Interacts with the ribosome. Interacts with SecDF, and other proteins may be involved. Interacts with SecA.</text>
</comment>
<sequence length="78" mass="8821">MASIKTTFQESYDEMVHKVTWPSWKQLQSSSILVLVASVIIALIIFLMDYIFGIQEASGPGFQWKGMLGFIYQMISGL</sequence>
<dbReference type="NCBIfam" id="TIGR00964">
    <property type="entry name" value="secE_bact"/>
    <property type="match status" value="1"/>
</dbReference>
<keyword evidence="4 8" id="KW-0653">Protein transport</keyword>
<evidence type="ECO:0000256" key="7">
    <source>
        <dbReference type="ARBA" id="ARBA00023136"/>
    </source>
</evidence>
<dbReference type="EMBL" id="JAAGVY010000006">
    <property type="protein sequence ID" value="NEN22840.1"/>
    <property type="molecule type" value="Genomic_DNA"/>
</dbReference>
<keyword evidence="7 8" id="KW-0472">Membrane</keyword>
<feature type="transmembrane region" description="Helical" evidence="8">
    <location>
        <begin position="32"/>
        <end position="52"/>
    </location>
</feature>
<evidence type="ECO:0000313" key="9">
    <source>
        <dbReference type="EMBL" id="NEN22840.1"/>
    </source>
</evidence>
<evidence type="ECO:0000313" key="10">
    <source>
        <dbReference type="Proteomes" id="UP000486602"/>
    </source>
</evidence>
<reference evidence="9 10" key="1">
    <citation type="submission" date="2020-02" db="EMBL/GenBank/DDBJ databases">
        <title>Out from the shadows clarifying the taxonomy of the family Cryomorphaceae and related taxa by utilizing the GTDB taxonomic framework.</title>
        <authorList>
            <person name="Bowman J.P."/>
        </authorList>
    </citation>
    <scope>NUCLEOTIDE SEQUENCE [LARGE SCALE GENOMIC DNA]</scope>
    <source>
        <strain evidence="9 10">QSSC 1-22</strain>
    </source>
</reference>
<dbReference type="GO" id="GO:0043952">
    <property type="term" value="P:protein transport by the Sec complex"/>
    <property type="evidence" value="ECO:0007669"/>
    <property type="project" value="UniProtKB-UniRule"/>
</dbReference>
<evidence type="ECO:0000256" key="8">
    <source>
        <dbReference type="HAMAP-Rule" id="MF_00422"/>
    </source>
</evidence>
<organism evidence="9 10">
    <name type="scientific">Cryomorpha ignava</name>
    <dbReference type="NCBI Taxonomy" id="101383"/>
    <lineage>
        <taxon>Bacteria</taxon>
        <taxon>Pseudomonadati</taxon>
        <taxon>Bacteroidota</taxon>
        <taxon>Flavobacteriia</taxon>
        <taxon>Flavobacteriales</taxon>
        <taxon>Cryomorphaceae</taxon>
        <taxon>Cryomorpha</taxon>
    </lineage>
</organism>
<keyword evidence="5 8" id="KW-1133">Transmembrane helix</keyword>
<dbReference type="GO" id="GO:0009306">
    <property type="term" value="P:protein secretion"/>
    <property type="evidence" value="ECO:0007669"/>
    <property type="project" value="UniProtKB-UniRule"/>
</dbReference>
<keyword evidence="3 8" id="KW-0812">Transmembrane</keyword>
<dbReference type="AlphaFoldDB" id="A0A7K3WMF9"/>
<dbReference type="Gene3D" id="1.20.5.1030">
    <property type="entry name" value="Preprotein translocase secy subunit"/>
    <property type="match status" value="1"/>
</dbReference>
<protein>
    <recommendedName>
        <fullName evidence="8">Protein translocase subunit SecE</fullName>
    </recommendedName>
</protein>
<keyword evidence="10" id="KW-1185">Reference proteome</keyword>
<evidence type="ECO:0000256" key="3">
    <source>
        <dbReference type="ARBA" id="ARBA00022692"/>
    </source>
</evidence>
<comment type="function">
    <text evidence="8">Essential subunit of the Sec protein translocation channel SecYEG. Clamps together the 2 halves of SecY. May contact the channel plug during translocation.</text>
</comment>
<keyword evidence="8" id="KW-1003">Cell membrane</keyword>
<comment type="subcellular location">
    <subcellularLocation>
        <location evidence="8">Cell membrane</location>
        <topology evidence="8">Single-pass membrane protein</topology>
    </subcellularLocation>
    <subcellularLocation>
        <location evidence="1">Membrane</location>
    </subcellularLocation>
</comment>
<keyword evidence="2 8" id="KW-0813">Transport</keyword>
<dbReference type="GO" id="GO:0065002">
    <property type="term" value="P:intracellular protein transmembrane transport"/>
    <property type="evidence" value="ECO:0007669"/>
    <property type="project" value="UniProtKB-UniRule"/>
</dbReference>
<gene>
    <name evidence="8 9" type="primary">secE</name>
    <name evidence="9" type="ORF">G3O08_04910</name>
</gene>
<dbReference type="RefSeq" id="WP_163283567.1">
    <property type="nucleotide sequence ID" value="NZ_JAAGVY010000006.1"/>
</dbReference>
<dbReference type="InterPro" id="IPR005807">
    <property type="entry name" value="SecE_bac"/>
</dbReference>
<evidence type="ECO:0000256" key="4">
    <source>
        <dbReference type="ARBA" id="ARBA00022927"/>
    </source>
</evidence>
<evidence type="ECO:0000256" key="6">
    <source>
        <dbReference type="ARBA" id="ARBA00023010"/>
    </source>
</evidence>
<evidence type="ECO:0000256" key="5">
    <source>
        <dbReference type="ARBA" id="ARBA00022989"/>
    </source>
</evidence>
<comment type="similarity">
    <text evidence="8">Belongs to the SecE/SEC61-gamma family.</text>
</comment>
<dbReference type="Proteomes" id="UP000486602">
    <property type="component" value="Unassembled WGS sequence"/>
</dbReference>